<evidence type="ECO:0000256" key="1">
    <source>
        <dbReference type="ARBA" id="ARBA00022679"/>
    </source>
</evidence>
<comment type="caution">
    <text evidence="3">The sequence shown here is derived from an EMBL/GenBank/DDBJ whole genome shotgun (WGS) entry which is preliminary data.</text>
</comment>
<sequence>MMNKIIAVGTTTQNNKWVNGQSMMFQLFVDHLPQHRIKPVIVDFGLSISKNSNQTRVSGKASLVKVLDNITVVAKFVKALALHPKAPVYINTSQTSVGFMRDFVLINLASRAGRKIIAHQFGANYEQYYSEQTPARQKLINKTLLKTARVIVEGDFTKEQFSFLPGYEDKVAIVPNGLPEKIDSSSILPKQISAKEPVEMFYISNMIESKGFWDVLKAFEILVDERKRNVKIAFSGKFYGATEDKTYQTPEDAKKAFLDRTEKYRKSGLLTYHANGLYGSDKAEAFIKANFFLLPSYYINEGQPASVLEALAYGCVPITTRYRVIPMMVNEQNGAFVNPQSPIEIADAVEMFMDNPQKYQQHSEAAIRDYKEKFTAERYIEKLLTYF</sequence>
<keyword evidence="4" id="KW-1185">Reference proteome</keyword>
<reference evidence="3 4" key="1">
    <citation type="submission" date="2020-08" db="EMBL/GenBank/DDBJ databases">
        <title>A Genomic Blueprint of the Chicken Gut Microbiome.</title>
        <authorList>
            <person name="Gilroy R."/>
            <person name="Ravi A."/>
            <person name="Getino M."/>
            <person name="Pursley I."/>
            <person name="Horton D.L."/>
            <person name="Alikhan N.-F."/>
            <person name="Baker D."/>
            <person name="Gharbi K."/>
            <person name="Hall N."/>
            <person name="Watson M."/>
            <person name="Adriaenssens E.M."/>
            <person name="Foster-Nyarko E."/>
            <person name="Jarju S."/>
            <person name="Secka A."/>
            <person name="Antonio M."/>
            <person name="Oren A."/>
            <person name="Chaudhuri R."/>
            <person name="La Ragione R.M."/>
            <person name="Hildebrand F."/>
            <person name="Pallen M.J."/>
        </authorList>
    </citation>
    <scope>NUCLEOTIDE SEQUENCE [LARGE SCALE GENOMIC DNA]</scope>
    <source>
        <strain evidence="3 4">Sa1CVA4</strain>
    </source>
</reference>
<dbReference type="PANTHER" id="PTHR46401:SF2">
    <property type="entry name" value="GLYCOSYLTRANSFERASE WBBK-RELATED"/>
    <property type="match status" value="1"/>
</dbReference>
<gene>
    <name evidence="3" type="ORF">H9628_09750</name>
</gene>
<dbReference type="EMBL" id="JACSPS010000003">
    <property type="protein sequence ID" value="MBD8018756.1"/>
    <property type="molecule type" value="Genomic_DNA"/>
</dbReference>
<dbReference type="SUPFAM" id="SSF53756">
    <property type="entry name" value="UDP-Glycosyltransferase/glycogen phosphorylase"/>
    <property type="match status" value="1"/>
</dbReference>
<accession>A0ABR8WPY7</accession>
<keyword evidence="1" id="KW-0808">Transferase</keyword>
<dbReference type="InterPro" id="IPR001296">
    <property type="entry name" value="Glyco_trans_1"/>
</dbReference>
<dbReference type="Pfam" id="PF00534">
    <property type="entry name" value="Glycos_transf_1"/>
    <property type="match status" value="1"/>
</dbReference>
<evidence type="ECO:0000259" key="2">
    <source>
        <dbReference type="Pfam" id="PF00534"/>
    </source>
</evidence>
<dbReference type="CDD" id="cd03801">
    <property type="entry name" value="GT4_PimA-like"/>
    <property type="match status" value="1"/>
</dbReference>
<dbReference type="Proteomes" id="UP000626242">
    <property type="component" value="Unassembled WGS sequence"/>
</dbReference>
<organism evidence="3 4">
    <name type="scientific">Kaistella pullorum</name>
    <dbReference type="NCBI Taxonomy" id="2763074"/>
    <lineage>
        <taxon>Bacteria</taxon>
        <taxon>Pseudomonadati</taxon>
        <taxon>Bacteroidota</taxon>
        <taxon>Flavobacteriia</taxon>
        <taxon>Flavobacteriales</taxon>
        <taxon>Weeksellaceae</taxon>
        <taxon>Chryseobacterium group</taxon>
        <taxon>Kaistella</taxon>
    </lineage>
</organism>
<dbReference type="Gene3D" id="3.40.50.2000">
    <property type="entry name" value="Glycogen Phosphorylase B"/>
    <property type="match status" value="2"/>
</dbReference>
<dbReference type="RefSeq" id="WP_251833963.1">
    <property type="nucleotide sequence ID" value="NZ_JACSPS010000003.1"/>
</dbReference>
<dbReference type="PANTHER" id="PTHR46401">
    <property type="entry name" value="GLYCOSYLTRANSFERASE WBBK-RELATED"/>
    <property type="match status" value="1"/>
</dbReference>
<evidence type="ECO:0000313" key="4">
    <source>
        <dbReference type="Proteomes" id="UP000626242"/>
    </source>
</evidence>
<protein>
    <submittedName>
        <fullName evidence="3">Glycosyltransferase family 4 protein</fullName>
    </submittedName>
</protein>
<name>A0ABR8WPY7_9FLAO</name>
<evidence type="ECO:0000313" key="3">
    <source>
        <dbReference type="EMBL" id="MBD8018756.1"/>
    </source>
</evidence>
<proteinExistence type="predicted"/>
<feature type="domain" description="Glycosyl transferase family 1" evidence="2">
    <location>
        <begin position="190"/>
        <end position="367"/>
    </location>
</feature>